<evidence type="ECO:0000259" key="2">
    <source>
        <dbReference type="Pfam" id="PF00061"/>
    </source>
</evidence>
<dbReference type="Pfam" id="PF00061">
    <property type="entry name" value="Lipocalin"/>
    <property type="match status" value="2"/>
</dbReference>
<keyword evidence="4" id="KW-1185">Reference proteome</keyword>
<dbReference type="eggNOG" id="KOG4015">
    <property type="taxonomic scope" value="Eukaryota"/>
</dbReference>
<dbReference type="Proteomes" id="UP000031443">
    <property type="component" value="Unassembled WGS sequence"/>
</dbReference>
<dbReference type="Gene3D" id="2.40.128.20">
    <property type="match status" value="2"/>
</dbReference>
<dbReference type="InterPro" id="IPR031259">
    <property type="entry name" value="ILBP"/>
</dbReference>
<proteinExistence type="inferred from homology"/>
<organism evidence="3 4">
    <name type="scientific">Chelonia mydas</name>
    <name type="common">Green sea-turtle</name>
    <name type="synonym">Chelonia agassizi</name>
    <dbReference type="NCBI Taxonomy" id="8469"/>
    <lineage>
        <taxon>Eukaryota</taxon>
        <taxon>Metazoa</taxon>
        <taxon>Chordata</taxon>
        <taxon>Craniata</taxon>
        <taxon>Vertebrata</taxon>
        <taxon>Euteleostomi</taxon>
        <taxon>Archelosauria</taxon>
        <taxon>Testudinata</taxon>
        <taxon>Testudines</taxon>
        <taxon>Cryptodira</taxon>
        <taxon>Durocryptodira</taxon>
        <taxon>Americhelydia</taxon>
        <taxon>Chelonioidea</taxon>
        <taxon>Cheloniidae</taxon>
        <taxon>Chelonia</taxon>
    </lineage>
</organism>
<dbReference type="FunFam" id="2.40.128.20:FF:000001">
    <property type="entry name" value="Fatty acid-binding protein, adipocyte"/>
    <property type="match status" value="2"/>
</dbReference>
<feature type="non-terminal residue" evidence="3">
    <location>
        <position position="1"/>
    </location>
</feature>
<reference evidence="4" key="1">
    <citation type="journal article" date="2013" name="Nat. Genet.">
        <title>The draft genomes of soft-shell turtle and green sea turtle yield insights into the development and evolution of the turtle-specific body plan.</title>
        <authorList>
            <person name="Wang Z."/>
            <person name="Pascual-Anaya J."/>
            <person name="Zadissa A."/>
            <person name="Li W."/>
            <person name="Niimura Y."/>
            <person name="Huang Z."/>
            <person name="Li C."/>
            <person name="White S."/>
            <person name="Xiong Z."/>
            <person name="Fang D."/>
            <person name="Wang B."/>
            <person name="Ming Y."/>
            <person name="Chen Y."/>
            <person name="Zheng Y."/>
            <person name="Kuraku S."/>
            <person name="Pignatelli M."/>
            <person name="Herrero J."/>
            <person name="Beal K."/>
            <person name="Nozawa M."/>
            <person name="Li Q."/>
            <person name="Wang J."/>
            <person name="Zhang H."/>
            <person name="Yu L."/>
            <person name="Shigenobu S."/>
            <person name="Wang J."/>
            <person name="Liu J."/>
            <person name="Flicek P."/>
            <person name="Searle S."/>
            <person name="Wang J."/>
            <person name="Kuratani S."/>
            <person name="Yin Y."/>
            <person name="Aken B."/>
            <person name="Zhang G."/>
            <person name="Irie N."/>
        </authorList>
    </citation>
    <scope>NUCLEOTIDE SEQUENCE [LARGE SCALE GENOMIC DNA]</scope>
</reference>
<comment type="similarity">
    <text evidence="1">Belongs to the calycin superfamily. Fatty-acid binding protein (FABP) family.</text>
</comment>
<dbReference type="STRING" id="8469.M7C2C3"/>
<dbReference type="InterPro" id="IPR012674">
    <property type="entry name" value="Calycin"/>
</dbReference>
<sequence>VGFATRKIVGVAKPNVIISTNGDVITIRTLSTLKNTEISFKLGEEFEETTADDREVKSIITLDNGSLVQVQKWDGKETTLIRKLVDGKLVVGSFPTLSPFLSQTTSESLTIYSMKEHQYSLYLCSIQILKGVGLATRKLGGLARPNVIIRMKGDVITIRSESTFKNTEISFKLGQVFDETTADDRKTKSVVTLEKGSLVQVQKWNGKETTIRRKLVDGKMVVGHDQRCAYNYKLPNSSFYASTFILKAKMLQRKGFADRSSHWPWFTDPGQWRLQKVARAEGHAGRPFRVKMVLQELELPELELELRELELVGAVLPFESALAQHWLYDTNARSNIQTHVFKENCKPCTSLLN</sequence>
<dbReference type="PANTHER" id="PTHR11955">
    <property type="entry name" value="FATTY ACID BINDING PROTEIN"/>
    <property type="match status" value="1"/>
</dbReference>
<feature type="domain" description="Lipocalin/cytosolic fatty-acid binding" evidence="2">
    <location>
        <begin position="1"/>
        <end position="88"/>
    </location>
</feature>
<gene>
    <name evidence="3" type="ORF">UY3_00462</name>
</gene>
<evidence type="ECO:0000256" key="1">
    <source>
        <dbReference type="ARBA" id="ARBA00008390"/>
    </source>
</evidence>
<accession>M7C2C3</accession>
<dbReference type="GO" id="GO:0008289">
    <property type="term" value="F:lipid binding"/>
    <property type="evidence" value="ECO:0007669"/>
    <property type="project" value="InterPro"/>
</dbReference>
<evidence type="ECO:0000313" key="4">
    <source>
        <dbReference type="Proteomes" id="UP000031443"/>
    </source>
</evidence>
<protein>
    <submittedName>
        <fullName evidence="3">Myelin P2 protein</fullName>
    </submittedName>
</protein>
<evidence type="ECO:0000313" key="3">
    <source>
        <dbReference type="EMBL" id="EMP42300.1"/>
    </source>
</evidence>
<name>M7C2C3_CHEMY</name>
<dbReference type="EMBL" id="KB476411">
    <property type="protein sequence ID" value="EMP42300.1"/>
    <property type="molecule type" value="Genomic_DNA"/>
</dbReference>
<dbReference type="AlphaFoldDB" id="M7C2C3"/>
<dbReference type="SUPFAM" id="SSF50814">
    <property type="entry name" value="Lipocalins"/>
    <property type="match status" value="2"/>
</dbReference>
<dbReference type="InterPro" id="IPR000566">
    <property type="entry name" value="Lipocln_cytosolic_FA-bd_dom"/>
</dbReference>
<feature type="domain" description="Lipocalin/cytosolic fatty-acid binding" evidence="2">
    <location>
        <begin position="131"/>
        <end position="220"/>
    </location>
</feature>